<keyword evidence="3" id="KW-0808">Transferase</keyword>
<comment type="cofactor">
    <cofactor evidence="1">
        <name>Mg(2+)</name>
        <dbReference type="ChEBI" id="CHEBI:18420"/>
    </cofactor>
</comment>
<evidence type="ECO:0000256" key="5">
    <source>
        <dbReference type="ARBA" id="ARBA00022741"/>
    </source>
</evidence>
<evidence type="ECO:0000256" key="4">
    <source>
        <dbReference type="ARBA" id="ARBA00022723"/>
    </source>
</evidence>
<dbReference type="FunFam" id="3.30.420.40:FF:000153">
    <property type="entry name" value="Putative fructokinase"/>
    <property type="match status" value="1"/>
</dbReference>
<dbReference type="InterPro" id="IPR043129">
    <property type="entry name" value="ATPase_NBD"/>
</dbReference>
<dbReference type="Proteomes" id="UP000266172">
    <property type="component" value="Unassembled WGS sequence"/>
</dbReference>
<dbReference type="InterPro" id="IPR051804">
    <property type="entry name" value="Carb_Metab_Reg_Kinase/Isom"/>
</dbReference>
<accession>A0A395V5C0</accession>
<dbReference type="FunFam" id="3.30.420.40:FF:000136">
    <property type="entry name" value="Putative fructokinase"/>
    <property type="match status" value="1"/>
</dbReference>
<dbReference type="GO" id="GO:0005524">
    <property type="term" value="F:ATP binding"/>
    <property type="evidence" value="ECO:0007669"/>
    <property type="project" value="UniProtKB-KW"/>
</dbReference>
<evidence type="ECO:0000256" key="3">
    <source>
        <dbReference type="ARBA" id="ARBA00022679"/>
    </source>
</evidence>
<dbReference type="SUPFAM" id="SSF53067">
    <property type="entry name" value="Actin-like ATPase domain"/>
    <property type="match status" value="1"/>
</dbReference>
<comment type="caution">
    <text evidence="13">The sequence shown here is derived from an EMBL/GenBank/DDBJ whole genome shotgun (WGS) entry which is preliminary data.</text>
</comment>
<evidence type="ECO:0000313" key="13">
    <source>
        <dbReference type="EMBL" id="RGS35743.1"/>
    </source>
</evidence>
<dbReference type="GO" id="GO:0046872">
    <property type="term" value="F:metal ion binding"/>
    <property type="evidence" value="ECO:0007669"/>
    <property type="project" value="UniProtKB-KW"/>
</dbReference>
<dbReference type="GO" id="GO:0008865">
    <property type="term" value="F:fructokinase activity"/>
    <property type="evidence" value="ECO:0007669"/>
    <property type="project" value="UniProtKB-EC"/>
</dbReference>
<dbReference type="GeneID" id="93722809"/>
<dbReference type="PANTHER" id="PTHR42742:SF3">
    <property type="entry name" value="FRUCTOKINASE"/>
    <property type="match status" value="1"/>
</dbReference>
<dbReference type="EMBL" id="QRVL01000028">
    <property type="protein sequence ID" value="RGS35743.1"/>
    <property type="molecule type" value="Genomic_DNA"/>
</dbReference>
<dbReference type="AlphaFoldDB" id="A0A395V5C0"/>
<dbReference type="PANTHER" id="PTHR42742">
    <property type="entry name" value="TRANSCRIPTIONAL REPRESSOR MPRA"/>
    <property type="match status" value="1"/>
</dbReference>
<dbReference type="InterPro" id="IPR049874">
    <property type="entry name" value="ROK_cs"/>
</dbReference>
<evidence type="ECO:0000313" key="14">
    <source>
        <dbReference type="Proteomes" id="UP000266172"/>
    </source>
</evidence>
<dbReference type="PROSITE" id="PS01125">
    <property type="entry name" value="ROK"/>
    <property type="match status" value="1"/>
</dbReference>
<keyword evidence="8" id="KW-0067">ATP-binding</keyword>
<dbReference type="EC" id="2.7.1.4" evidence="11"/>
<keyword evidence="9" id="KW-0460">Magnesium</keyword>
<evidence type="ECO:0000256" key="9">
    <source>
        <dbReference type="ARBA" id="ARBA00022842"/>
    </source>
</evidence>
<keyword evidence="7" id="KW-0862">Zinc</keyword>
<evidence type="ECO:0000256" key="7">
    <source>
        <dbReference type="ARBA" id="ARBA00022833"/>
    </source>
</evidence>
<protein>
    <recommendedName>
        <fullName evidence="11">fructokinase</fullName>
        <ecNumber evidence="11">2.7.1.4</ecNumber>
    </recommendedName>
</protein>
<dbReference type="CDD" id="cd24067">
    <property type="entry name" value="ASKHA_NBD_ROK_BsFRK-like"/>
    <property type="match status" value="1"/>
</dbReference>
<dbReference type="Pfam" id="PF00480">
    <property type="entry name" value="ROK"/>
    <property type="match status" value="1"/>
</dbReference>
<evidence type="ECO:0000256" key="6">
    <source>
        <dbReference type="ARBA" id="ARBA00022777"/>
    </source>
</evidence>
<name>A0A395V5C0_9FIRM</name>
<evidence type="ECO:0000256" key="12">
    <source>
        <dbReference type="ARBA" id="ARBA00048451"/>
    </source>
</evidence>
<keyword evidence="5" id="KW-0547">Nucleotide-binding</keyword>
<reference evidence="13 14" key="1">
    <citation type="submission" date="2018-08" db="EMBL/GenBank/DDBJ databases">
        <title>A genome reference for cultivated species of the human gut microbiota.</title>
        <authorList>
            <person name="Zou Y."/>
            <person name="Xue W."/>
            <person name="Luo G."/>
        </authorList>
    </citation>
    <scope>NUCLEOTIDE SEQUENCE [LARGE SCALE GENOMIC DNA]</scope>
    <source>
        <strain evidence="13 14">AF22-12AC</strain>
    </source>
</reference>
<gene>
    <name evidence="13" type="ORF">DWX93_16400</name>
</gene>
<dbReference type="OMA" id="DIQAYYI"/>
<keyword evidence="10" id="KW-0119">Carbohydrate metabolism</keyword>
<evidence type="ECO:0000256" key="10">
    <source>
        <dbReference type="ARBA" id="ARBA00023277"/>
    </source>
</evidence>
<evidence type="ECO:0000256" key="2">
    <source>
        <dbReference type="ARBA" id="ARBA00006479"/>
    </source>
</evidence>
<evidence type="ECO:0000256" key="1">
    <source>
        <dbReference type="ARBA" id="ARBA00001946"/>
    </source>
</evidence>
<keyword evidence="6" id="KW-0418">Kinase</keyword>
<organism evidence="13 14">
    <name type="scientific">Roseburia hominis</name>
    <dbReference type="NCBI Taxonomy" id="301301"/>
    <lineage>
        <taxon>Bacteria</taxon>
        <taxon>Bacillati</taxon>
        <taxon>Bacillota</taxon>
        <taxon>Clostridia</taxon>
        <taxon>Lachnospirales</taxon>
        <taxon>Lachnospiraceae</taxon>
        <taxon>Roseburia</taxon>
    </lineage>
</organism>
<sequence>MRIGGIEAGGTKMVCAIGEVQTDKGQPGENQVTITERVTIPTEKPKITLPRMAAFFEGKGISSLGIGCFGPVDLHRASPTYGYITSTPKLEWQNVDMVGTFTRALGVPVGFDTDVNAAVLGEVTWGAAKDCDTAIYITVGTGVGVGVYCNGALMHGLVHPEAGHLLLQRHPKDTYAGKCPYHANCLEGLASGPAVEARWGRPAKELADREDVWEMEAFYLAEAVANYVLTYSPQKIVLWGGIMHQSQLFSMVRTKVQELLGGYISNEKILKEIDTYLVPPALGENPGIMGAFALGMREAEYRKPKEA</sequence>
<evidence type="ECO:0000256" key="11">
    <source>
        <dbReference type="ARBA" id="ARBA00038887"/>
    </source>
</evidence>
<keyword evidence="4" id="KW-0479">Metal-binding</keyword>
<evidence type="ECO:0000256" key="8">
    <source>
        <dbReference type="ARBA" id="ARBA00022840"/>
    </source>
</evidence>
<comment type="similarity">
    <text evidence="2">Belongs to the ROK (NagC/XylR) family.</text>
</comment>
<dbReference type="InterPro" id="IPR000600">
    <property type="entry name" value="ROK"/>
</dbReference>
<dbReference type="Gene3D" id="3.30.420.40">
    <property type="match status" value="2"/>
</dbReference>
<dbReference type="RefSeq" id="WP_014079129.1">
    <property type="nucleotide sequence ID" value="NZ_CAKMUY010000019.1"/>
</dbReference>
<comment type="catalytic activity">
    <reaction evidence="12">
        <text>D-fructose + ATP = D-fructose 6-phosphate + ADP + H(+)</text>
        <dbReference type="Rhea" id="RHEA:16125"/>
        <dbReference type="ChEBI" id="CHEBI:15378"/>
        <dbReference type="ChEBI" id="CHEBI:30616"/>
        <dbReference type="ChEBI" id="CHEBI:37721"/>
        <dbReference type="ChEBI" id="CHEBI:61527"/>
        <dbReference type="ChEBI" id="CHEBI:456216"/>
        <dbReference type="EC" id="2.7.1.4"/>
    </reaction>
</comment>
<proteinExistence type="inferred from homology"/>